<gene>
    <name evidence="1" type="ORF">AYR66_03310</name>
</gene>
<protein>
    <recommendedName>
        <fullName evidence="3">Hemerythrin-like domain-containing protein</fullName>
    </recommendedName>
</protein>
<dbReference type="Gene3D" id="1.20.120.520">
    <property type="entry name" value="nmb1532 protein domain like"/>
    <property type="match status" value="1"/>
</dbReference>
<sequence>MLTTTYSMVVLSSEQQNTRRILGKLEQYLHNGSWLCADGVDRVWLERVLHTLMKVHRYCHERKVELYVIPALRRSTADAANLLERIDELCSDAKRILLHVCSQFESAESGRFADIRALVTTIELYCRQLAARLSLEEDELFPVARRHLSTEAWFHIAASCLPRQRHVH</sequence>
<organism evidence="1 2">
    <name type="scientific">Noviherbaspirillum denitrificans</name>
    <dbReference type="NCBI Taxonomy" id="1968433"/>
    <lineage>
        <taxon>Bacteria</taxon>
        <taxon>Pseudomonadati</taxon>
        <taxon>Pseudomonadota</taxon>
        <taxon>Betaproteobacteria</taxon>
        <taxon>Burkholderiales</taxon>
        <taxon>Oxalobacteraceae</taxon>
        <taxon>Noviherbaspirillum</taxon>
    </lineage>
</organism>
<dbReference type="EMBL" id="LSTO01000002">
    <property type="protein sequence ID" value="OWW18630.1"/>
    <property type="molecule type" value="Genomic_DNA"/>
</dbReference>
<evidence type="ECO:0000313" key="1">
    <source>
        <dbReference type="EMBL" id="OWW18630.1"/>
    </source>
</evidence>
<keyword evidence="2" id="KW-1185">Reference proteome</keyword>
<reference evidence="1 2" key="1">
    <citation type="submission" date="2016-02" db="EMBL/GenBank/DDBJ databases">
        <authorList>
            <person name="Wen L."/>
            <person name="He K."/>
            <person name="Yang H."/>
        </authorList>
    </citation>
    <scope>NUCLEOTIDE SEQUENCE [LARGE SCALE GENOMIC DNA]</scope>
    <source>
        <strain evidence="1 2">TSA40</strain>
    </source>
</reference>
<dbReference type="Proteomes" id="UP000197535">
    <property type="component" value="Unassembled WGS sequence"/>
</dbReference>
<comment type="caution">
    <text evidence="1">The sequence shown here is derived from an EMBL/GenBank/DDBJ whole genome shotgun (WGS) entry which is preliminary data.</text>
</comment>
<evidence type="ECO:0000313" key="2">
    <source>
        <dbReference type="Proteomes" id="UP000197535"/>
    </source>
</evidence>
<proteinExistence type="predicted"/>
<dbReference type="RefSeq" id="WP_088710037.1">
    <property type="nucleotide sequence ID" value="NZ_LSTO01000002.1"/>
</dbReference>
<dbReference type="AlphaFoldDB" id="A0A254T7L0"/>
<accession>A0A254T7L0</accession>
<dbReference type="OrthoDB" id="8779993at2"/>
<name>A0A254T7L0_9BURK</name>
<evidence type="ECO:0008006" key="3">
    <source>
        <dbReference type="Google" id="ProtNLM"/>
    </source>
</evidence>